<dbReference type="Pfam" id="PF01547">
    <property type="entry name" value="SBP_bac_1"/>
    <property type="match status" value="1"/>
</dbReference>
<evidence type="ECO:0000313" key="2">
    <source>
        <dbReference type="EMBL" id="HIX95085.1"/>
    </source>
</evidence>
<dbReference type="EMBL" id="DXEI01000095">
    <property type="protein sequence ID" value="HIX95085.1"/>
    <property type="molecule type" value="Genomic_DNA"/>
</dbReference>
<dbReference type="SUPFAM" id="SSF53850">
    <property type="entry name" value="Periplasmic binding protein-like II"/>
    <property type="match status" value="1"/>
</dbReference>
<dbReference type="Proteomes" id="UP000886751">
    <property type="component" value="Unassembled WGS sequence"/>
</dbReference>
<protein>
    <submittedName>
        <fullName evidence="2">Extracellular solute-binding protein</fullName>
    </submittedName>
</protein>
<proteinExistence type="predicted"/>
<evidence type="ECO:0000256" key="1">
    <source>
        <dbReference type="SAM" id="SignalP"/>
    </source>
</evidence>
<dbReference type="AlphaFoldDB" id="A0A9D1Y474"/>
<dbReference type="InterPro" id="IPR050490">
    <property type="entry name" value="Bact_solute-bd_prot1"/>
</dbReference>
<feature type="signal peptide" evidence="1">
    <location>
        <begin position="1"/>
        <end position="28"/>
    </location>
</feature>
<gene>
    <name evidence="2" type="ORF">H9846_06475</name>
</gene>
<dbReference type="PANTHER" id="PTHR43649">
    <property type="entry name" value="ARABINOSE-BINDING PROTEIN-RELATED"/>
    <property type="match status" value="1"/>
</dbReference>
<dbReference type="PROSITE" id="PS51257">
    <property type="entry name" value="PROKAR_LIPOPROTEIN"/>
    <property type="match status" value="1"/>
</dbReference>
<dbReference type="Gene3D" id="3.40.190.10">
    <property type="entry name" value="Periplasmic binding protein-like II"/>
    <property type="match status" value="1"/>
</dbReference>
<keyword evidence="1" id="KW-0732">Signal</keyword>
<sequence length="452" mass="50631">MKNRRSTRFCLPLACLLALTACAPGDAAAEPAPVSVPPPVEQTNTELHIFYTDADAIQTSTLDAAVTQYNQRHPDNPVTAEKIFTDGSDTVRDEQTRRMLAEVMAGEGPDLIFFVDDSMDVEKMARRGVFADLEPYFAADGFDWSGYNQAVMDGGVWDGQRLVIPLEYKMPILYTTQTALDETGFSVENCATFDGFLTEAEKLQNTPGQTRSLYRTFLAFKDFAQYAAIPYADYARQRADLSYPELERGLTVYQNVTDLYYDSDAVNGAGGIRDGLALWCCPVFPPEGPLIAAGLINTFDEPVMMPIRDREGGIQAKITFSVAARNSSPNLQNAYEFIKFLLSEEFQLDTLMWRYQDFSVLDATNAEYFRFNTTDRTTALIRPDNSPGFQDVEPRQEDFDTLMQYADEISGTFYPVEQTQFVEMMQDCLDGEAAYDEAAKTAEAQLTIYLSE</sequence>
<feature type="chain" id="PRO_5038658158" evidence="1">
    <location>
        <begin position="29"/>
        <end position="452"/>
    </location>
</feature>
<reference evidence="2" key="1">
    <citation type="journal article" date="2021" name="PeerJ">
        <title>Extensive microbial diversity within the chicken gut microbiome revealed by metagenomics and culture.</title>
        <authorList>
            <person name="Gilroy R."/>
            <person name="Ravi A."/>
            <person name="Getino M."/>
            <person name="Pursley I."/>
            <person name="Horton D.L."/>
            <person name="Alikhan N.F."/>
            <person name="Baker D."/>
            <person name="Gharbi K."/>
            <person name="Hall N."/>
            <person name="Watson M."/>
            <person name="Adriaenssens E.M."/>
            <person name="Foster-Nyarko E."/>
            <person name="Jarju S."/>
            <person name="Secka A."/>
            <person name="Antonio M."/>
            <person name="Oren A."/>
            <person name="Chaudhuri R.R."/>
            <person name="La Ragione R."/>
            <person name="Hildebrand F."/>
            <person name="Pallen M.J."/>
        </authorList>
    </citation>
    <scope>NUCLEOTIDE SEQUENCE</scope>
    <source>
        <strain evidence="2">ChiHecec2B26-7398</strain>
    </source>
</reference>
<accession>A0A9D1Y474</accession>
<dbReference type="InterPro" id="IPR006059">
    <property type="entry name" value="SBP"/>
</dbReference>
<name>A0A9D1Y474_9FIRM</name>
<organism evidence="2 3">
    <name type="scientific">Candidatus Gemmiger excrementipullorum</name>
    <dbReference type="NCBI Taxonomy" id="2838610"/>
    <lineage>
        <taxon>Bacteria</taxon>
        <taxon>Bacillati</taxon>
        <taxon>Bacillota</taxon>
        <taxon>Clostridia</taxon>
        <taxon>Eubacteriales</taxon>
        <taxon>Gemmiger</taxon>
    </lineage>
</organism>
<comment type="caution">
    <text evidence="2">The sequence shown here is derived from an EMBL/GenBank/DDBJ whole genome shotgun (WGS) entry which is preliminary data.</text>
</comment>
<dbReference type="PANTHER" id="PTHR43649:SF12">
    <property type="entry name" value="DIACETYLCHITOBIOSE BINDING PROTEIN DASA"/>
    <property type="match status" value="1"/>
</dbReference>
<reference evidence="2" key="2">
    <citation type="submission" date="2021-04" db="EMBL/GenBank/DDBJ databases">
        <authorList>
            <person name="Gilroy R."/>
        </authorList>
    </citation>
    <scope>NUCLEOTIDE SEQUENCE</scope>
    <source>
        <strain evidence="2">ChiHecec2B26-7398</strain>
    </source>
</reference>
<evidence type="ECO:0000313" key="3">
    <source>
        <dbReference type="Proteomes" id="UP000886751"/>
    </source>
</evidence>